<dbReference type="InterPro" id="IPR005498">
    <property type="entry name" value="T4SS_VirB10/TraB/TrbI"/>
</dbReference>
<sequence length="391" mass="43407">MKPEQPNQQETKLIDDEPVLKDSKGPSKGLWMVAAFLIVLAVITMQFGAKFIFHRFTIKPPSSENMISDEVKEYKTLPMPQNKKSAEEKKAPGLVAHNEDFDVIRYLQSKQRPMPTDRDNLKALIKRQEEKQRHDDELRMRESPVLLSIGVGSPNRAGMNQRSANPQADFQPNANLAYLNSISNQPIQEVNAGLFGDLRFRIRKGKVLRGVTESAIDSDLPGMIRGHLTQDVYGDQGEIPLLPNGAGLIGEYRSGGISNGQITLFVVWTRVQLSNGIYVTIDSPGSDPLGRAGMTGEVDHHYLQRYGSSLLSSLFSVSAATLGVNSTDRFNSESAYRQGLSNAFAQQANQDFQHYSSIQNTIRPPQGTEITIMVNKDISFEDVLTQTEDLA</sequence>
<dbReference type="PATRIC" id="fig|45070.6.peg.3286"/>
<organism evidence="8 9">
    <name type="scientific">Legionella nautarum</name>
    <dbReference type="NCBI Taxonomy" id="45070"/>
    <lineage>
        <taxon>Bacteria</taxon>
        <taxon>Pseudomonadati</taxon>
        <taxon>Pseudomonadota</taxon>
        <taxon>Gammaproteobacteria</taxon>
        <taxon>Legionellales</taxon>
        <taxon>Legionellaceae</taxon>
        <taxon>Legionella</taxon>
    </lineage>
</organism>
<dbReference type="GO" id="GO:0016020">
    <property type="term" value="C:membrane"/>
    <property type="evidence" value="ECO:0007669"/>
    <property type="project" value="UniProtKB-SubCell"/>
</dbReference>
<evidence type="ECO:0000256" key="5">
    <source>
        <dbReference type="ARBA" id="ARBA00023136"/>
    </source>
</evidence>
<dbReference type="Gene3D" id="2.40.128.260">
    <property type="entry name" value="Type IV secretion system, VirB10/TraB/TrbI"/>
    <property type="match status" value="1"/>
</dbReference>
<keyword evidence="3 7" id="KW-0812">Transmembrane</keyword>
<evidence type="ECO:0000313" key="9">
    <source>
        <dbReference type="Proteomes" id="UP000054725"/>
    </source>
</evidence>
<protein>
    <recommendedName>
        <fullName evidence="10">Protein LvhB10</fullName>
    </recommendedName>
</protein>
<dbReference type="Pfam" id="PF03743">
    <property type="entry name" value="TrbI"/>
    <property type="match status" value="1"/>
</dbReference>
<evidence type="ECO:0000313" key="8">
    <source>
        <dbReference type="EMBL" id="KTD32201.1"/>
    </source>
</evidence>
<feature type="transmembrane region" description="Helical" evidence="7">
    <location>
        <begin position="30"/>
        <end position="53"/>
    </location>
</feature>
<evidence type="ECO:0000256" key="2">
    <source>
        <dbReference type="ARBA" id="ARBA00010265"/>
    </source>
</evidence>
<feature type="compositionally biased region" description="Polar residues" evidence="6">
    <location>
        <begin position="1"/>
        <end position="11"/>
    </location>
</feature>
<feature type="region of interest" description="Disordered" evidence="6">
    <location>
        <begin position="1"/>
        <end position="20"/>
    </location>
</feature>
<dbReference type="EMBL" id="LNYO01000027">
    <property type="protein sequence ID" value="KTD32201.1"/>
    <property type="molecule type" value="Genomic_DNA"/>
</dbReference>
<dbReference type="RefSeq" id="WP_058506088.1">
    <property type="nucleotide sequence ID" value="NZ_CAAAIF010000015.1"/>
</dbReference>
<accession>A0A0W0WIL8</accession>
<comment type="similarity">
    <text evidence="2">Belongs to the TrbI/VirB10 family.</text>
</comment>
<evidence type="ECO:0008006" key="10">
    <source>
        <dbReference type="Google" id="ProtNLM"/>
    </source>
</evidence>
<reference evidence="8 9" key="1">
    <citation type="submission" date="2015-11" db="EMBL/GenBank/DDBJ databases">
        <title>Genomic analysis of 38 Legionella species identifies large and diverse effector repertoires.</title>
        <authorList>
            <person name="Burstein D."/>
            <person name="Amaro F."/>
            <person name="Zusman T."/>
            <person name="Lifshitz Z."/>
            <person name="Cohen O."/>
            <person name="Gilbert J.A."/>
            <person name="Pupko T."/>
            <person name="Shuman H.A."/>
            <person name="Segal G."/>
        </authorList>
    </citation>
    <scope>NUCLEOTIDE SEQUENCE [LARGE SCALE GENOMIC DNA]</scope>
    <source>
        <strain evidence="8 9">ATCC 49506</strain>
    </source>
</reference>
<proteinExistence type="inferred from homology"/>
<evidence type="ECO:0000256" key="7">
    <source>
        <dbReference type="SAM" id="Phobius"/>
    </source>
</evidence>
<keyword evidence="5 7" id="KW-0472">Membrane</keyword>
<gene>
    <name evidence="8" type="ORF">Lnau_3112</name>
</gene>
<evidence type="ECO:0000256" key="4">
    <source>
        <dbReference type="ARBA" id="ARBA00022989"/>
    </source>
</evidence>
<dbReference type="Proteomes" id="UP000054725">
    <property type="component" value="Unassembled WGS sequence"/>
</dbReference>
<evidence type="ECO:0000256" key="1">
    <source>
        <dbReference type="ARBA" id="ARBA00004167"/>
    </source>
</evidence>
<keyword evidence="9" id="KW-1185">Reference proteome</keyword>
<dbReference type="AlphaFoldDB" id="A0A0W0WIL8"/>
<dbReference type="CDD" id="cd16429">
    <property type="entry name" value="VirB10"/>
    <property type="match status" value="1"/>
</dbReference>
<name>A0A0W0WIL8_9GAMM</name>
<comment type="caution">
    <text evidence="8">The sequence shown here is derived from an EMBL/GenBank/DDBJ whole genome shotgun (WGS) entry which is preliminary data.</text>
</comment>
<evidence type="ECO:0000256" key="6">
    <source>
        <dbReference type="SAM" id="MobiDB-lite"/>
    </source>
</evidence>
<keyword evidence="4 7" id="KW-1133">Transmembrane helix</keyword>
<evidence type="ECO:0000256" key="3">
    <source>
        <dbReference type="ARBA" id="ARBA00022692"/>
    </source>
</evidence>
<dbReference type="InterPro" id="IPR042217">
    <property type="entry name" value="T4SS_VirB10/TrbI"/>
</dbReference>
<dbReference type="STRING" id="45070.Lnau_3112"/>
<comment type="subcellular location">
    <subcellularLocation>
        <location evidence="1">Membrane</location>
        <topology evidence="1">Single-pass membrane protein</topology>
    </subcellularLocation>
</comment>